<feature type="transmembrane region" description="Helical" evidence="2">
    <location>
        <begin position="36"/>
        <end position="55"/>
    </location>
</feature>
<dbReference type="EMBL" id="AP027079">
    <property type="protein sequence ID" value="BDU69395.1"/>
    <property type="molecule type" value="Genomic_DNA"/>
</dbReference>
<feature type="domain" description="LiaI-LiaF-like transmembrane region" evidence="3">
    <location>
        <begin position="15"/>
        <end position="55"/>
    </location>
</feature>
<feature type="region of interest" description="Disordered" evidence="1">
    <location>
        <begin position="112"/>
        <end position="142"/>
    </location>
</feature>
<feature type="transmembrane region" description="Helical" evidence="2">
    <location>
        <begin position="91"/>
        <end position="109"/>
    </location>
</feature>
<keyword evidence="2" id="KW-1133">Transmembrane helix</keyword>
<dbReference type="InterPro" id="IPR043726">
    <property type="entry name" value="LiaI-LiaF-like_TM1"/>
</dbReference>
<evidence type="ECO:0000259" key="3">
    <source>
        <dbReference type="Pfam" id="PF18917"/>
    </source>
</evidence>
<feature type="compositionally biased region" description="Acidic residues" evidence="1">
    <location>
        <begin position="133"/>
        <end position="142"/>
    </location>
</feature>
<evidence type="ECO:0000313" key="5">
    <source>
        <dbReference type="Proteomes" id="UP001242010"/>
    </source>
</evidence>
<gene>
    <name evidence="4" type="ORF">GETHOR_14960</name>
</gene>
<keyword evidence="5" id="KW-1185">Reference proteome</keyword>
<dbReference type="Pfam" id="PF18917">
    <property type="entry name" value="LiaI-LiaF-like_TM1"/>
    <property type="match status" value="1"/>
</dbReference>
<reference evidence="5" key="1">
    <citation type="journal article" date="2023" name="Int. J. Syst. Evol. Microbiol.">
        <title>Mesoterricola silvestris gen. nov., sp. nov., Mesoterricola sediminis sp. nov., Geothrix oryzae sp. nov., Geothrix edaphica sp. nov., Geothrix rubra sp. nov., and Geothrix limicola sp. nov., six novel members of Acidobacteriota isolated from soils.</title>
        <authorList>
            <person name="Itoh H."/>
            <person name="Sugisawa Y."/>
            <person name="Mise K."/>
            <person name="Xu Z."/>
            <person name="Kuniyasu M."/>
            <person name="Ushijima N."/>
            <person name="Kawano K."/>
            <person name="Kobayashi E."/>
            <person name="Shiratori Y."/>
            <person name="Masuda Y."/>
            <person name="Senoo K."/>
        </authorList>
    </citation>
    <scope>NUCLEOTIDE SEQUENCE [LARGE SCALE GENOMIC DNA]</scope>
    <source>
        <strain evidence="5">Red222</strain>
    </source>
</reference>
<keyword evidence="2" id="KW-0812">Transmembrane</keyword>
<evidence type="ECO:0000256" key="1">
    <source>
        <dbReference type="SAM" id="MobiDB-lite"/>
    </source>
</evidence>
<feature type="transmembrane region" description="Helical" evidence="2">
    <location>
        <begin position="12"/>
        <end position="30"/>
    </location>
</feature>
<dbReference type="Proteomes" id="UP001242010">
    <property type="component" value="Chromosome"/>
</dbReference>
<feature type="transmembrane region" description="Helical" evidence="2">
    <location>
        <begin position="67"/>
        <end position="85"/>
    </location>
</feature>
<dbReference type="RefSeq" id="WP_286353121.1">
    <property type="nucleotide sequence ID" value="NZ_AP027079.1"/>
</dbReference>
<evidence type="ECO:0000313" key="4">
    <source>
        <dbReference type="EMBL" id="BDU69395.1"/>
    </source>
</evidence>
<keyword evidence="2" id="KW-0472">Membrane</keyword>
<protein>
    <recommendedName>
        <fullName evidence="3">LiaI-LiaF-like transmembrane region domain-containing protein</fullName>
    </recommendedName>
</protein>
<proteinExistence type="predicted"/>
<organism evidence="4 5">
    <name type="scientific">Geothrix oryzae</name>
    <dbReference type="NCBI Taxonomy" id="2927975"/>
    <lineage>
        <taxon>Bacteria</taxon>
        <taxon>Pseudomonadati</taxon>
        <taxon>Acidobacteriota</taxon>
        <taxon>Holophagae</taxon>
        <taxon>Holophagales</taxon>
        <taxon>Holophagaceae</taxon>
        <taxon>Geothrix</taxon>
    </lineage>
</organism>
<accession>A0ABN6V5B0</accession>
<sequence length="142" mass="15736">MNAQDTRPPIFSTKLVVGLAVIALGLILTADSLRWYDAWHLLTWWPLVLAALGLARLVQDGPLSLRGHVWLCFSVAGFISQFGPWGLLERWWPIFLVWGGLIVTLRAIFPQPKRGRKGKDAPPSPSPAVSCDPETDSEQVKP</sequence>
<name>A0ABN6V5B0_9BACT</name>
<evidence type="ECO:0000256" key="2">
    <source>
        <dbReference type="SAM" id="Phobius"/>
    </source>
</evidence>